<dbReference type="InterPro" id="IPR018228">
    <property type="entry name" value="DNase_TatD-rel_CS"/>
</dbReference>
<dbReference type="EMBL" id="JNHM01000004">
    <property type="protein sequence ID" value="KDS56541.1"/>
    <property type="molecule type" value="Genomic_DNA"/>
</dbReference>
<dbReference type="InterPro" id="IPR001130">
    <property type="entry name" value="TatD-like"/>
</dbReference>
<dbReference type="NCBIfam" id="TIGR00010">
    <property type="entry name" value="YchF/TatD family DNA exonuclease"/>
    <property type="match status" value="1"/>
</dbReference>
<dbReference type="PROSITE" id="PS01091">
    <property type="entry name" value="TATD_3"/>
    <property type="match status" value="1"/>
</dbReference>
<dbReference type="Pfam" id="PF01026">
    <property type="entry name" value="TatD_DNase"/>
    <property type="match status" value="1"/>
</dbReference>
<feature type="binding site" evidence="4">
    <location>
        <position position="7"/>
    </location>
    <ligand>
        <name>a divalent metal cation</name>
        <dbReference type="ChEBI" id="CHEBI:60240"/>
        <label>1</label>
    </ligand>
</feature>
<keyword evidence="3 5" id="KW-0378">Hydrolase</keyword>
<dbReference type="GO" id="GO:0046872">
    <property type="term" value="F:metal ion binding"/>
    <property type="evidence" value="ECO:0007669"/>
    <property type="project" value="UniProtKB-KW"/>
</dbReference>
<dbReference type="InterPro" id="IPR032466">
    <property type="entry name" value="Metal_Hydrolase"/>
</dbReference>
<evidence type="ECO:0000313" key="6">
    <source>
        <dbReference type="Proteomes" id="UP000027661"/>
    </source>
</evidence>
<dbReference type="GO" id="GO:0005829">
    <property type="term" value="C:cytosol"/>
    <property type="evidence" value="ECO:0007669"/>
    <property type="project" value="TreeGrafter"/>
</dbReference>
<reference evidence="5 6" key="1">
    <citation type="submission" date="2014-04" db="EMBL/GenBank/DDBJ databases">
        <authorList>
            <person name="Sears C."/>
            <person name="Carroll K."/>
            <person name="Sack B.R."/>
            <person name="Qadri F."/>
            <person name="Myers L.L."/>
            <person name="Chung G.-T."/>
            <person name="Escheverria P."/>
            <person name="Fraser C.M."/>
            <person name="Sadzewicz L."/>
            <person name="Shefchek K.A."/>
            <person name="Tallon L."/>
            <person name="Das S.P."/>
            <person name="Daugherty S."/>
            <person name="Mongodin E.F."/>
        </authorList>
    </citation>
    <scope>NUCLEOTIDE SEQUENCE [LARGE SCALE GENOMIC DNA]</scope>
    <source>
        <strain evidence="5 6">3975 RP4</strain>
    </source>
</reference>
<keyword evidence="2 4" id="KW-0479">Metal-binding</keyword>
<evidence type="ECO:0000256" key="4">
    <source>
        <dbReference type="PIRSR" id="PIRSR005902-1"/>
    </source>
</evidence>
<comment type="similarity">
    <text evidence="1">Belongs to the metallo-dependent hydrolases superfamily. TatD-type hydrolase family.</text>
</comment>
<dbReference type="GO" id="GO:0016788">
    <property type="term" value="F:hydrolase activity, acting on ester bonds"/>
    <property type="evidence" value="ECO:0007669"/>
    <property type="project" value="InterPro"/>
</dbReference>
<sequence length="257" mass="29323">MIDTHSHLFVEEFDEDLPAVIERARDSGVSKVFMPNIDDTTVEAMLNVCTAYKGYCFPMIGFHPTSVGADSLFRIYEMKKLLSGEHPFVAVGEVGMDLYWDKTYLKEQQKALDIQIQWALEYHLPLVLHCREAFPELFEVMEPYKKTELSGIFHSFTGTLEEAGQVLEYARFFFGINGVVTFKKSSLAEVLPHIPLDRIVLETDSPYLAPVPFRGKRNESSYIKNVAMKLAEIYGLDFKDVDRITANNALKVFKMAE</sequence>
<feature type="binding site" evidence="4">
    <location>
        <position position="129"/>
    </location>
    <ligand>
        <name>a divalent metal cation</name>
        <dbReference type="ChEBI" id="CHEBI:60240"/>
        <label>2</label>
    </ligand>
</feature>
<dbReference type="PIRSF" id="PIRSF005902">
    <property type="entry name" value="DNase_TatD"/>
    <property type="match status" value="1"/>
</dbReference>
<dbReference type="InterPro" id="IPR015991">
    <property type="entry name" value="TatD/YcfH-like"/>
</dbReference>
<feature type="binding site" evidence="4">
    <location>
        <position position="93"/>
    </location>
    <ligand>
        <name>a divalent metal cation</name>
        <dbReference type="ChEBI" id="CHEBI:60240"/>
        <label>1</label>
    </ligand>
</feature>
<feature type="binding site" evidence="4">
    <location>
        <position position="204"/>
    </location>
    <ligand>
        <name>a divalent metal cation</name>
        <dbReference type="ChEBI" id="CHEBI:60240"/>
        <label>1</label>
    </ligand>
</feature>
<dbReference type="PANTHER" id="PTHR46124:SF4">
    <property type="entry name" value="HYDROLASE TATD"/>
    <property type="match status" value="1"/>
</dbReference>
<proteinExistence type="inferred from homology"/>
<dbReference type="SUPFAM" id="SSF51556">
    <property type="entry name" value="Metallo-dependent hydrolases"/>
    <property type="match status" value="1"/>
</dbReference>
<gene>
    <name evidence="5" type="ORF">M099_0336</name>
</gene>
<dbReference type="RefSeq" id="WP_008782427.1">
    <property type="nucleotide sequence ID" value="NZ_JNHM01000004.1"/>
</dbReference>
<organism evidence="5 6">
    <name type="scientific">Phocaeicola vulgatus str. 3975 RP4</name>
    <dbReference type="NCBI Taxonomy" id="1339352"/>
    <lineage>
        <taxon>Bacteria</taxon>
        <taxon>Pseudomonadati</taxon>
        <taxon>Bacteroidota</taxon>
        <taxon>Bacteroidia</taxon>
        <taxon>Bacteroidales</taxon>
        <taxon>Bacteroidaceae</taxon>
        <taxon>Phocaeicola</taxon>
    </lineage>
</organism>
<evidence type="ECO:0000256" key="2">
    <source>
        <dbReference type="ARBA" id="ARBA00022723"/>
    </source>
</evidence>
<evidence type="ECO:0000313" key="5">
    <source>
        <dbReference type="EMBL" id="KDS56541.1"/>
    </source>
</evidence>
<feature type="binding site" evidence="4">
    <location>
        <position position="5"/>
    </location>
    <ligand>
        <name>a divalent metal cation</name>
        <dbReference type="ChEBI" id="CHEBI:60240"/>
        <label>1</label>
    </ligand>
</feature>
<dbReference type="GO" id="GO:0004536">
    <property type="term" value="F:DNA nuclease activity"/>
    <property type="evidence" value="ECO:0007669"/>
    <property type="project" value="InterPro"/>
</dbReference>
<protein>
    <submittedName>
        <fullName evidence="5">Hydrolase, TatD family protein</fullName>
    </submittedName>
</protein>
<dbReference type="PANTHER" id="PTHR46124">
    <property type="entry name" value="D-AMINOACYL-TRNA DEACYLASE"/>
    <property type="match status" value="1"/>
</dbReference>
<dbReference type="AlphaFoldDB" id="A0A069SN36"/>
<dbReference type="FunFam" id="3.20.20.140:FF:000005">
    <property type="entry name" value="TatD family hydrolase"/>
    <property type="match status" value="1"/>
</dbReference>
<dbReference type="Gene3D" id="3.20.20.140">
    <property type="entry name" value="Metal-dependent hydrolases"/>
    <property type="match status" value="1"/>
</dbReference>
<dbReference type="Proteomes" id="UP000027661">
    <property type="component" value="Unassembled WGS sequence"/>
</dbReference>
<comment type="caution">
    <text evidence="5">The sequence shown here is derived from an EMBL/GenBank/DDBJ whole genome shotgun (WGS) entry which is preliminary data.</text>
</comment>
<dbReference type="PATRIC" id="fig|1339352.3.peg.330"/>
<dbReference type="CDD" id="cd01310">
    <property type="entry name" value="TatD_DNAse"/>
    <property type="match status" value="1"/>
</dbReference>
<feature type="binding site" evidence="4">
    <location>
        <position position="154"/>
    </location>
    <ligand>
        <name>a divalent metal cation</name>
        <dbReference type="ChEBI" id="CHEBI:60240"/>
        <label>2</label>
    </ligand>
</feature>
<evidence type="ECO:0000256" key="1">
    <source>
        <dbReference type="ARBA" id="ARBA00009275"/>
    </source>
</evidence>
<name>A0A069SN36_PHOVU</name>
<accession>A0A069SN36</accession>
<evidence type="ECO:0000256" key="3">
    <source>
        <dbReference type="ARBA" id="ARBA00022801"/>
    </source>
</evidence>